<reference evidence="1 2" key="1">
    <citation type="submission" date="2016-10" db="EMBL/GenBank/DDBJ databases">
        <authorList>
            <person name="de Groot N.N."/>
        </authorList>
    </citation>
    <scope>NUCLEOTIDE SEQUENCE [LARGE SCALE GENOMIC DNA]</scope>
    <source>
        <strain evidence="1 2">DSM 18438</strain>
    </source>
</reference>
<sequence>MSILVDFHDKFRVVPLKVLENTNWVLSVRPQQLTLGSMVLSVKQERRGFAELSGLEHQEMGALLGQAERLAMQVFQADRINVLCLMMQDPLLHFHIFPRYSKTQTFAGIQWDDSDWPGPPHIAPVATDECLQIEILNSLTSYDAMYV</sequence>
<dbReference type="RefSeq" id="WP_091958557.1">
    <property type="nucleotide sequence ID" value="NZ_FOLH01000001.1"/>
</dbReference>
<gene>
    <name evidence="1" type="ORF">SAMN05660443_0471</name>
</gene>
<dbReference type="EMBL" id="FOLH01000001">
    <property type="protein sequence ID" value="SFB84026.1"/>
    <property type="molecule type" value="Genomic_DNA"/>
</dbReference>
<dbReference type="STRING" id="1122252.SAMN05660443_0471"/>
<accession>A0A1I1EBC5</accession>
<dbReference type="AlphaFoldDB" id="A0A1I1EBC5"/>
<dbReference type="SUPFAM" id="SSF54197">
    <property type="entry name" value="HIT-like"/>
    <property type="match status" value="1"/>
</dbReference>
<dbReference type="OrthoDB" id="9799145at2"/>
<keyword evidence="1" id="KW-0378">Hydrolase</keyword>
<name>A0A1I1EBC5_9GAMM</name>
<dbReference type="Gene3D" id="3.30.428.10">
    <property type="entry name" value="HIT-like"/>
    <property type="match status" value="1"/>
</dbReference>
<protein>
    <submittedName>
        <fullName evidence="1">Diadenosine tetraphosphate (Ap4A) hydrolase</fullName>
    </submittedName>
</protein>
<dbReference type="Proteomes" id="UP000199058">
    <property type="component" value="Unassembled WGS sequence"/>
</dbReference>
<keyword evidence="2" id="KW-1185">Reference proteome</keyword>
<evidence type="ECO:0000313" key="1">
    <source>
        <dbReference type="EMBL" id="SFB84026.1"/>
    </source>
</evidence>
<proteinExistence type="predicted"/>
<dbReference type="GO" id="GO:0016787">
    <property type="term" value="F:hydrolase activity"/>
    <property type="evidence" value="ECO:0007669"/>
    <property type="project" value="UniProtKB-KW"/>
</dbReference>
<organism evidence="1 2">
    <name type="scientific">Marinospirillum celere</name>
    <dbReference type="NCBI Taxonomy" id="1122252"/>
    <lineage>
        <taxon>Bacteria</taxon>
        <taxon>Pseudomonadati</taxon>
        <taxon>Pseudomonadota</taxon>
        <taxon>Gammaproteobacteria</taxon>
        <taxon>Oceanospirillales</taxon>
        <taxon>Oceanospirillaceae</taxon>
        <taxon>Marinospirillum</taxon>
    </lineage>
</organism>
<dbReference type="InterPro" id="IPR036265">
    <property type="entry name" value="HIT-like_sf"/>
</dbReference>
<evidence type="ECO:0000313" key="2">
    <source>
        <dbReference type="Proteomes" id="UP000199058"/>
    </source>
</evidence>